<evidence type="ECO:0000313" key="3">
    <source>
        <dbReference type="EMBL" id="GAA4076157.1"/>
    </source>
</evidence>
<dbReference type="PANTHER" id="PTHR46401">
    <property type="entry name" value="GLYCOSYLTRANSFERASE WBBK-RELATED"/>
    <property type="match status" value="1"/>
</dbReference>
<organism evidence="3 4">
    <name type="scientific">Flavobacterium cheonanense</name>
    <dbReference type="NCBI Taxonomy" id="706183"/>
    <lineage>
        <taxon>Bacteria</taxon>
        <taxon>Pseudomonadati</taxon>
        <taxon>Bacteroidota</taxon>
        <taxon>Flavobacteriia</taxon>
        <taxon>Flavobacteriales</taxon>
        <taxon>Flavobacteriaceae</taxon>
        <taxon>Flavobacterium</taxon>
    </lineage>
</organism>
<dbReference type="Pfam" id="PF00534">
    <property type="entry name" value="Glycos_transf_1"/>
    <property type="match status" value="1"/>
</dbReference>
<dbReference type="EMBL" id="BAABCT010000006">
    <property type="protein sequence ID" value="GAA4076157.1"/>
    <property type="molecule type" value="Genomic_DNA"/>
</dbReference>
<comment type="caution">
    <text evidence="3">The sequence shown here is derived from an EMBL/GenBank/DDBJ whole genome shotgun (WGS) entry which is preliminary data.</text>
</comment>
<feature type="domain" description="Glycosyl transferase family 1" evidence="2">
    <location>
        <begin position="194"/>
        <end position="318"/>
    </location>
</feature>
<accession>A0ABP7VWM0</accession>
<evidence type="ECO:0000313" key="4">
    <source>
        <dbReference type="Proteomes" id="UP001500367"/>
    </source>
</evidence>
<dbReference type="PANTHER" id="PTHR46401:SF2">
    <property type="entry name" value="GLYCOSYLTRANSFERASE WBBK-RELATED"/>
    <property type="match status" value="1"/>
</dbReference>
<evidence type="ECO:0000256" key="1">
    <source>
        <dbReference type="ARBA" id="ARBA00022679"/>
    </source>
</evidence>
<sequence length="371" mass="43294">MNTAKVIISEHPIPYPKNGSWSQRMEYFLESDYNCIDYYICGKINGTLKSKTTFYRVNQYKSKFISKFFKGYRYKEYTKSIRDLLLKHDHLIICVVDNVKLKIAINSYLEKNNALNKVTLIFYNCGYSYYLDDTTTATFLKNCSEMIFLTENAYLYNKQKYIEFTPEVTIINNPVNKQKFFSIPKLEKESLLKENQLHNKIVYLWLSHDREKKGLNIVLNAWKDWNKSPDEAQLLVVGAKRSEKINGVQFIGQVPSDLVDKYYKMAHVYLFPTLCKEGFGLSLAQAMCCGCFSIAANNGGVSDFFNSENGILIDSPNIIANWVKSFNDSFELMNQNYQVQSFENQILSNDEWCQKFAKVFDKWEQRFKGKT</sequence>
<proteinExistence type="predicted"/>
<dbReference type="Proteomes" id="UP001500367">
    <property type="component" value="Unassembled WGS sequence"/>
</dbReference>
<keyword evidence="4" id="KW-1185">Reference proteome</keyword>
<dbReference type="SUPFAM" id="SSF53756">
    <property type="entry name" value="UDP-Glycosyltransferase/glycogen phosphorylase"/>
    <property type="match status" value="1"/>
</dbReference>
<protein>
    <recommendedName>
        <fullName evidence="2">Glycosyl transferase family 1 domain-containing protein</fullName>
    </recommendedName>
</protein>
<dbReference type="RefSeq" id="WP_344816803.1">
    <property type="nucleotide sequence ID" value="NZ_BAABCT010000006.1"/>
</dbReference>
<reference evidence="4" key="1">
    <citation type="journal article" date="2019" name="Int. J. Syst. Evol. Microbiol.">
        <title>The Global Catalogue of Microorganisms (GCM) 10K type strain sequencing project: providing services to taxonomists for standard genome sequencing and annotation.</title>
        <authorList>
            <consortium name="The Broad Institute Genomics Platform"/>
            <consortium name="The Broad Institute Genome Sequencing Center for Infectious Disease"/>
            <person name="Wu L."/>
            <person name="Ma J."/>
        </authorList>
    </citation>
    <scope>NUCLEOTIDE SEQUENCE [LARGE SCALE GENOMIC DNA]</scope>
    <source>
        <strain evidence="4">JCM 17069</strain>
    </source>
</reference>
<name>A0ABP7VWM0_9FLAO</name>
<dbReference type="InterPro" id="IPR001296">
    <property type="entry name" value="Glyco_trans_1"/>
</dbReference>
<keyword evidence="1" id="KW-0808">Transferase</keyword>
<evidence type="ECO:0000259" key="2">
    <source>
        <dbReference type="Pfam" id="PF00534"/>
    </source>
</evidence>
<gene>
    <name evidence="3" type="ORF">GCM10022389_22460</name>
</gene>
<dbReference type="Gene3D" id="3.40.50.2000">
    <property type="entry name" value="Glycogen Phosphorylase B"/>
    <property type="match status" value="1"/>
</dbReference>